<keyword evidence="1" id="KW-0805">Transcription regulation</keyword>
<dbReference type="PANTHER" id="PTHR30154">
    <property type="entry name" value="LEUCINE-RESPONSIVE REGULATORY PROTEIN"/>
    <property type="match status" value="1"/>
</dbReference>
<dbReference type="Gene3D" id="1.10.10.10">
    <property type="entry name" value="Winged helix-like DNA-binding domain superfamily/Winged helix DNA-binding domain"/>
    <property type="match status" value="1"/>
</dbReference>
<dbReference type="InterPro" id="IPR011991">
    <property type="entry name" value="ArsR-like_HTH"/>
</dbReference>
<dbReference type="SMART" id="SM00344">
    <property type="entry name" value="HTH_ASNC"/>
    <property type="match status" value="1"/>
</dbReference>
<evidence type="ECO:0000259" key="4">
    <source>
        <dbReference type="PROSITE" id="PS50956"/>
    </source>
</evidence>
<dbReference type="CDD" id="cd00090">
    <property type="entry name" value="HTH_ARSR"/>
    <property type="match status" value="1"/>
</dbReference>
<dbReference type="PROSITE" id="PS50956">
    <property type="entry name" value="HTH_ASNC_2"/>
    <property type="match status" value="1"/>
</dbReference>
<evidence type="ECO:0000313" key="6">
    <source>
        <dbReference type="Proteomes" id="UP000250088"/>
    </source>
</evidence>
<evidence type="ECO:0000256" key="2">
    <source>
        <dbReference type="ARBA" id="ARBA00023125"/>
    </source>
</evidence>
<dbReference type="OrthoDB" id="57033at2157"/>
<name>A0A2Z2HTW0_9EURY</name>
<keyword evidence="6" id="KW-1185">Reference proteome</keyword>
<keyword evidence="2" id="KW-0238">DNA-binding</keyword>
<evidence type="ECO:0000256" key="3">
    <source>
        <dbReference type="ARBA" id="ARBA00023163"/>
    </source>
</evidence>
<dbReference type="PROSITE" id="PS00519">
    <property type="entry name" value="HTH_ASNC_1"/>
    <property type="match status" value="1"/>
</dbReference>
<dbReference type="AlphaFoldDB" id="A0A2Z2HTW0"/>
<sequence>MHLDETDQHLLFVLQKEMPADLTHEDLADRIGVSSSTVSNRLQRLRDDGILEDYQPQIDYERAGVPHHVLLVCTAPIADRQALAEKAIEVDGVVTVRELLTGTQNLHVELVCTTVRGLETATGRLDSFGLEIERSRMLRREFSSPCEHFDRNTATGSGDDP</sequence>
<protein>
    <recommendedName>
        <fullName evidence="4">HTH asnC-type domain-containing protein</fullName>
    </recommendedName>
</protein>
<dbReference type="GeneID" id="32895148"/>
<feature type="domain" description="HTH asnC-type" evidence="4">
    <location>
        <begin position="3"/>
        <end position="66"/>
    </location>
</feature>
<dbReference type="InterPro" id="IPR019888">
    <property type="entry name" value="Tscrpt_reg_AsnC-like"/>
</dbReference>
<evidence type="ECO:0000256" key="1">
    <source>
        <dbReference type="ARBA" id="ARBA00023015"/>
    </source>
</evidence>
<keyword evidence="3" id="KW-0804">Transcription</keyword>
<dbReference type="Proteomes" id="UP000250088">
    <property type="component" value="Chromosome"/>
</dbReference>
<dbReference type="GO" id="GO:0005829">
    <property type="term" value="C:cytosol"/>
    <property type="evidence" value="ECO:0007669"/>
    <property type="project" value="TreeGrafter"/>
</dbReference>
<dbReference type="SUPFAM" id="SSF46785">
    <property type="entry name" value="Winged helix' DNA-binding domain"/>
    <property type="match status" value="1"/>
</dbReference>
<gene>
    <name evidence="5" type="ORF">B1756_13690</name>
</gene>
<reference evidence="6" key="1">
    <citation type="submission" date="2017-02" db="EMBL/GenBank/DDBJ databases">
        <title>Natronthermophilus aegyptiacus gen. nov.,sp. nov., an aerobic, extremely halophilic alkalithermophilic archaeon isolated from the athalassohaline Wadi An Natrun, Egypt.</title>
        <authorList>
            <person name="Zhao B."/>
        </authorList>
    </citation>
    <scope>NUCLEOTIDE SEQUENCE [LARGE SCALE GENOMIC DNA]</scope>
    <source>
        <strain evidence="6">JW/NM-HA 15</strain>
    </source>
</reference>
<evidence type="ECO:0000313" key="5">
    <source>
        <dbReference type="EMBL" id="ARS90676.1"/>
    </source>
</evidence>
<dbReference type="GO" id="GO:0043200">
    <property type="term" value="P:response to amino acid"/>
    <property type="evidence" value="ECO:0007669"/>
    <property type="project" value="TreeGrafter"/>
</dbReference>
<dbReference type="InterPro" id="IPR019885">
    <property type="entry name" value="Tscrpt_reg_HTH_AsnC-type_CS"/>
</dbReference>
<dbReference type="KEGG" id="naj:B1756_13690"/>
<dbReference type="InterPro" id="IPR000485">
    <property type="entry name" value="AsnC-type_HTH_dom"/>
</dbReference>
<dbReference type="GO" id="GO:0043565">
    <property type="term" value="F:sequence-specific DNA binding"/>
    <property type="evidence" value="ECO:0007669"/>
    <property type="project" value="InterPro"/>
</dbReference>
<dbReference type="InterPro" id="IPR036390">
    <property type="entry name" value="WH_DNA-bd_sf"/>
</dbReference>
<proteinExistence type="predicted"/>
<dbReference type="RefSeq" id="WP_086889048.1">
    <property type="nucleotide sequence ID" value="NZ_CP019893.1"/>
</dbReference>
<dbReference type="InterPro" id="IPR036388">
    <property type="entry name" value="WH-like_DNA-bd_sf"/>
</dbReference>
<dbReference type="PANTHER" id="PTHR30154:SF34">
    <property type="entry name" value="TRANSCRIPTIONAL REGULATOR AZLB"/>
    <property type="match status" value="1"/>
</dbReference>
<organism evidence="5 6">
    <name type="scientific">Natrarchaeobaculum aegyptiacum</name>
    <dbReference type="NCBI Taxonomy" id="745377"/>
    <lineage>
        <taxon>Archaea</taxon>
        <taxon>Methanobacteriati</taxon>
        <taxon>Methanobacteriota</taxon>
        <taxon>Stenosarchaea group</taxon>
        <taxon>Halobacteria</taxon>
        <taxon>Halobacteriales</taxon>
        <taxon>Natrialbaceae</taxon>
        <taxon>Natrarchaeobaculum</taxon>
    </lineage>
</organism>
<accession>A0A2Z2HTW0</accession>
<dbReference type="EMBL" id="CP019893">
    <property type="protein sequence ID" value="ARS90676.1"/>
    <property type="molecule type" value="Genomic_DNA"/>
</dbReference>
<dbReference type="Pfam" id="PF13412">
    <property type="entry name" value="HTH_24"/>
    <property type="match status" value="1"/>
</dbReference>